<gene>
    <name evidence="1" type="ORF">PSON_ATCC_30995.1.T0440106</name>
</gene>
<dbReference type="Proteomes" id="UP000692954">
    <property type="component" value="Unassembled WGS sequence"/>
</dbReference>
<dbReference type="EMBL" id="CAJJDN010000044">
    <property type="protein sequence ID" value="CAD8082874.1"/>
    <property type="molecule type" value="Genomic_DNA"/>
</dbReference>
<reference evidence="1" key="1">
    <citation type="submission" date="2021-01" db="EMBL/GenBank/DDBJ databases">
        <authorList>
            <consortium name="Genoscope - CEA"/>
            <person name="William W."/>
        </authorList>
    </citation>
    <scope>NUCLEOTIDE SEQUENCE</scope>
</reference>
<keyword evidence="2" id="KW-1185">Reference proteome</keyword>
<protein>
    <submittedName>
        <fullName evidence="1">Uncharacterized protein</fullName>
    </submittedName>
</protein>
<proteinExistence type="predicted"/>
<sequence>MNYNNQYNPFALPPDFKLVYEHGKAKQVGYQIQNQQEYCPCCNMSINKIPIGLCEDIIQLQFLGEAIPLIHQIIFNSITPNLHACWNLQYNYYIQSLLQRISFKFNGQSRK</sequence>
<evidence type="ECO:0000313" key="1">
    <source>
        <dbReference type="EMBL" id="CAD8082874.1"/>
    </source>
</evidence>
<organism evidence="1 2">
    <name type="scientific">Paramecium sonneborni</name>
    <dbReference type="NCBI Taxonomy" id="65129"/>
    <lineage>
        <taxon>Eukaryota</taxon>
        <taxon>Sar</taxon>
        <taxon>Alveolata</taxon>
        <taxon>Ciliophora</taxon>
        <taxon>Intramacronucleata</taxon>
        <taxon>Oligohymenophorea</taxon>
        <taxon>Peniculida</taxon>
        <taxon>Parameciidae</taxon>
        <taxon>Paramecium</taxon>
    </lineage>
</organism>
<comment type="caution">
    <text evidence="1">The sequence shown here is derived from an EMBL/GenBank/DDBJ whole genome shotgun (WGS) entry which is preliminary data.</text>
</comment>
<dbReference type="OrthoDB" id="10337852at2759"/>
<accession>A0A8S1N745</accession>
<evidence type="ECO:0000313" key="2">
    <source>
        <dbReference type="Proteomes" id="UP000692954"/>
    </source>
</evidence>
<dbReference type="AlphaFoldDB" id="A0A8S1N745"/>
<name>A0A8S1N745_9CILI</name>